<feature type="domain" description="HTH cro/C1-type" evidence="1">
    <location>
        <begin position="90"/>
        <end position="141"/>
    </location>
</feature>
<dbReference type="InterPro" id="IPR001387">
    <property type="entry name" value="Cro/C1-type_HTH"/>
</dbReference>
<accession>A0ABS0AY78</accession>
<protein>
    <recommendedName>
        <fullName evidence="1">HTH cro/C1-type domain-containing protein</fullName>
    </recommendedName>
</protein>
<gene>
    <name evidence="2" type="ORF">NEPTK9_000586</name>
</gene>
<evidence type="ECO:0000259" key="1">
    <source>
        <dbReference type="PROSITE" id="PS50943"/>
    </source>
</evidence>
<dbReference type="PANTHER" id="PTHR34504">
    <property type="entry name" value="ANTITOXIN HICB"/>
    <property type="match status" value="1"/>
</dbReference>
<evidence type="ECO:0000313" key="3">
    <source>
        <dbReference type="Proteomes" id="UP001194714"/>
    </source>
</evidence>
<dbReference type="InterPro" id="IPR010982">
    <property type="entry name" value="Lambda_DNA-bd_dom_sf"/>
</dbReference>
<evidence type="ECO:0000313" key="2">
    <source>
        <dbReference type="EMBL" id="MBF5059081.1"/>
    </source>
</evidence>
<dbReference type="InterPro" id="IPR035069">
    <property type="entry name" value="TTHA1013/TTHA0281-like"/>
</dbReference>
<dbReference type="PANTHER" id="PTHR34504:SF2">
    <property type="entry name" value="UPF0150 PROTEIN SSL0259"/>
    <property type="match status" value="1"/>
</dbReference>
<dbReference type="CDD" id="cd00093">
    <property type="entry name" value="HTH_XRE"/>
    <property type="match status" value="1"/>
</dbReference>
<dbReference type="RefSeq" id="WP_194847381.1">
    <property type="nucleotide sequence ID" value="NZ_JAAEJV010000010.1"/>
</dbReference>
<organism evidence="2 3">
    <name type="scientific">Candidatus Neptunichlamydia vexilliferae</name>
    <dbReference type="NCBI Taxonomy" id="1651774"/>
    <lineage>
        <taxon>Bacteria</taxon>
        <taxon>Pseudomonadati</taxon>
        <taxon>Chlamydiota</taxon>
        <taxon>Chlamydiia</taxon>
        <taxon>Parachlamydiales</taxon>
        <taxon>Simkaniaceae</taxon>
        <taxon>Candidatus Neptunichlamydia</taxon>
    </lineage>
</organism>
<dbReference type="PROSITE" id="PS50943">
    <property type="entry name" value="HTH_CROC1"/>
    <property type="match status" value="1"/>
</dbReference>
<keyword evidence="3" id="KW-1185">Reference proteome</keyword>
<proteinExistence type="predicted"/>
<dbReference type="InterPro" id="IPR051404">
    <property type="entry name" value="TA_system_antitoxin"/>
</dbReference>
<name>A0ABS0AY78_9BACT</name>
<dbReference type="EMBL" id="JAAEJV010000010">
    <property type="protein sequence ID" value="MBF5059081.1"/>
    <property type="molecule type" value="Genomic_DNA"/>
</dbReference>
<dbReference type="Gene3D" id="3.30.160.250">
    <property type="match status" value="1"/>
</dbReference>
<comment type="caution">
    <text evidence="2">The sequence shown here is derived from an EMBL/GenBank/DDBJ whole genome shotgun (WGS) entry which is preliminary data.</text>
</comment>
<sequence length="144" mass="16710">MKYHFKVHKDGKFYWAQCVELEGCITQGKTLKELNSNMEEALNLYIQEPEDSSELAPLPKQSIRKSKNLVEVPVDPEIAFSFMVRYHRIKKHGMTQNQAARKMGFETLYSYQRLEAKKCNPSLKILSKVKRAFPDFSIDYALGC</sequence>
<dbReference type="Gene3D" id="1.10.260.40">
    <property type="entry name" value="lambda repressor-like DNA-binding domains"/>
    <property type="match status" value="1"/>
</dbReference>
<dbReference type="SUPFAM" id="SSF143100">
    <property type="entry name" value="TTHA1013/TTHA0281-like"/>
    <property type="match status" value="1"/>
</dbReference>
<reference evidence="2 3" key="1">
    <citation type="submission" date="2020-01" db="EMBL/GenBank/DDBJ databases">
        <title>Draft genome sequence of Cand. Neptunochlamydia vexilliferae K9.</title>
        <authorList>
            <person name="Schulz F."/>
            <person name="Koestlbacher S."/>
            <person name="Wascher F."/>
            <person name="Pizzetti I."/>
            <person name="Horn M."/>
        </authorList>
    </citation>
    <scope>NUCLEOTIDE SEQUENCE [LARGE SCALE GENOMIC DNA]</scope>
    <source>
        <strain evidence="2 3">K9</strain>
    </source>
</reference>
<dbReference type="Proteomes" id="UP001194714">
    <property type="component" value="Unassembled WGS sequence"/>
</dbReference>